<accession>A0A9W9QUN4</accession>
<dbReference type="SMART" id="SM00066">
    <property type="entry name" value="GAL4"/>
    <property type="match status" value="1"/>
</dbReference>
<organism evidence="6 7">
    <name type="scientific">Penicillium brevicompactum</name>
    <dbReference type="NCBI Taxonomy" id="5074"/>
    <lineage>
        <taxon>Eukaryota</taxon>
        <taxon>Fungi</taxon>
        <taxon>Dikarya</taxon>
        <taxon>Ascomycota</taxon>
        <taxon>Pezizomycotina</taxon>
        <taxon>Eurotiomycetes</taxon>
        <taxon>Eurotiomycetidae</taxon>
        <taxon>Eurotiales</taxon>
        <taxon>Aspergillaceae</taxon>
        <taxon>Penicillium</taxon>
    </lineage>
</organism>
<dbReference type="InterPro" id="IPR001138">
    <property type="entry name" value="Zn2Cys6_DnaBD"/>
</dbReference>
<evidence type="ECO:0000256" key="3">
    <source>
        <dbReference type="ARBA" id="ARBA00023163"/>
    </source>
</evidence>
<dbReference type="InterPro" id="IPR021858">
    <property type="entry name" value="Fun_TF"/>
</dbReference>
<dbReference type="AlphaFoldDB" id="A0A9W9QUN4"/>
<keyword evidence="2" id="KW-0238">DNA-binding</keyword>
<keyword evidence="3" id="KW-0804">Transcription</keyword>
<reference evidence="6" key="1">
    <citation type="submission" date="2022-12" db="EMBL/GenBank/DDBJ databases">
        <authorList>
            <person name="Petersen C."/>
        </authorList>
    </citation>
    <scope>NUCLEOTIDE SEQUENCE</scope>
    <source>
        <strain evidence="6">IBT 35673</strain>
    </source>
</reference>
<dbReference type="GO" id="GO:0003677">
    <property type="term" value="F:DNA binding"/>
    <property type="evidence" value="ECO:0007669"/>
    <property type="project" value="UniProtKB-KW"/>
</dbReference>
<keyword evidence="4" id="KW-0539">Nucleus</keyword>
<keyword evidence="1" id="KW-0805">Transcription regulation</keyword>
<reference evidence="6" key="2">
    <citation type="journal article" date="2023" name="IMA Fungus">
        <title>Comparative genomic study of the Penicillium genus elucidates a diverse pangenome and 15 lateral gene transfer events.</title>
        <authorList>
            <person name="Petersen C."/>
            <person name="Sorensen T."/>
            <person name="Nielsen M.R."/>
            <person name="Sondergaard T.E."/>
            <person name="Sorensen J.L."/>
            <person name="Fitzpatrick D.A."/>
            <person name="Frisvad J.C."/>
            <person name="Nielsen K.L."/>
        </authorList>
    </citation>
    <scope>NUCLEOTIDE SEQUENCE</scope>
    <source>
        <strain evidence="6">IBT 35673</strain>
    </source>
</reference>
<dbReference type="SUPFAM" id="SSF57701">
    <property type="entry name" value="Zn2/Cys6 DNA-binding domain"/>
    <property type="match status" value="1"/>
</dbReference>
<comment type="caution">
    <text evidence="6">The sequence shown here is derived from an EMBL/GenBank/DDBJ whole genome shotgun (WGS) entry which is preliminary data.</text>
</comment>
<dbReference type="Gene3D" id="4.10.240.10">
    <property type="entry name" value="Zn(2)-C6 fungal-type DNA-binding domain"/>
    <property type="match status" value="1"/>
</dbReference>
<gene>
    <name evidence="6" type="ORF">N7452_003985</name>
</gene>
<evidence type="ECO:0000259" key="5">
    <source>
        <dbReference type="PROSITE" id="PS50048"/>
    </source>
</evidence>
<evidence type="ECO:0000256" key="2">
    <source>
        <dbReference type="ARBA" id="ARBA00023125"/>
    </source>
</evidence>
<feature type="domain" description="Zn(2)-C6 fungal-type" evidence="5">
    <location>
        <begin position="8"/>
        <end position="38"/>
    </location>
</feature>
<dbReference type="Pfam" id="PF11951">
    <property type="entry name" value="Fungal_trans_2"/>
    <property type="match status" value="1"/>
</dbReference>
<dbReference type="PROSITE" id="PS00463">
    <property type="entry name" value="ZN2_CY6_FUNGAL_1"/>
    <property type="match status" value="1"/>
</dbReference>
<evidence type="ECO:0000313" key="6">
    <source>
        <dbReference type="EMBL" id="KAJ5345981.1"/>
    </source>
</evidence>
<evidence type="ECO:0000256" key="4">
    <source>
        <dbReference type="ARBA" id="ARBA00023242"/>
    </source>
</evidence>
<dbReference type="EMBL" id="JAPZBQ010000002">
    <property type="protein sequence ID" value="KAJ5345981.1"/>
    <property type="molecule type" value="Genomic_DNA"/>
</dbReference>
<dbReference type="Proteomes" id="UP001147695">
    <property type="component" value="Unassembled WGS sequence"/>
</dbReference>
<dbReference type="PROSITE" id="PS50048">
    <property type="entry name" value="ZN2_CY6_FUNGAL_2"/>
    <property type="match status" value="1"/>
</dbReference>
<dbReference type="PANTHER" id="PTHR37540">
    <property type="entry name" value="TRANSCRIPTION FACTOR (ACR-2), PUTATIVE-RELATED-RELATED"/>
    <property type="match status" value="1"/>
</dbReference>
<dbReference type="Pfam" id="PF00172">
    <property type="entry name" value="Zn_clus"/>
    <property type="match status" value="1"/>
</dbReference>
<dbReference type="PANTHER" id="PTHR37540:SF5">
    <property type="entry name" value="TRANSCRIPTION FACTOR DOMAIN-CONTAINING PROTEIN"/>
    <property type="match status" value="1"/>
</dbReference>
<sequence>MRPSLRRSCAACAKSKSSCDLGTPKCSRCVRRRIQCAYANEPATSATPGPPDSVSLEPLGTYRALSDYRIGSFDPFDSYPPTRLPREHVQRLIHGFLNKIAFQYYPLDLSATSNPFLISWWPLALGDPALFHVSLQTACLDEELLAQKGFQSSELLMADSVALLRRKVHDVSLAMQDGTMNCVITLATIEFGKGNVKVGQMHVDGVKKLVDLRGGINSVRQTSPLTARMVSWVSMLIMGHPQFETQDDFGIGDGIPPIPEWRLELPENCHDSYNINVLEIDSGVENVFLRLRNVIQRAQQVPFSTTQLHDLTCFIVHRLLLSSNASASQISPITECIRCAMVLYMFIVQGPTYYSHAVISNTIVVRLAEHFKYLAPPNRAPDSLDVWLVSIGIVASTGTASHQDFLERARKMAASLELQKFEETLAHIKSVLWLENHQIEDVFRSHWNTVFNATDQSQSPYLLTFCDASNLTTGPKFI</sequence>
<dbReference type="GO" id="GO:0000981">
    <property type="term" value="F:DNA-binding transcription factor activity, RNA polymerase II-specific"/>
    <property type="evidence" value="ECO:0007669"/>
    <property type="project" value="InterPro"/>
</dbReference>
<protein>
    <recommendedName>
        <fullName evidence="5">Zn(2)-C6 fungal-type domain-containing protein</fullName>
    </recommendedName>
</protein>
<dbReference type="CDD" id="cd00067">
    <property type="entry name" value="GAL4"/>
    <property type="match status" value="1"/>
</dbReference>
<dbReference type="InterPro" id="IPR036864">
    <property type="entry name" value="Zn2-C6_fun-type_DNA-bd_sf"/>
</dbReference>
<evidence type="ECO:0000313" key="7">
    <source>
        <dbReference type="Proteomes" id="UP001147695"/>
    </source>
</evidence>
<dbReference type="GO" id="GO:0008270">
    <property type="term" value="F:zinc ion binding"/>
    <property type="evidence" value="ECO:0007669"/>
    <property type="project" value="InterPro"/>
</dbReference>
<proteinExistence type="predicted"/>
<evidence type="ECO:0000256" key="1">
    <source>
        <dbReference type="ARBA" id="ARBA00023015"/>
    </source>
</evidence>
<name>A0A9W9QUN4_PENBR</name>